<dbReference type="EMBL" id="CP064981">
    <property type="protein sequence ID" value="QQR92558.1"/>
    <property type="molecule type" value="Genomic_DNA"/>
</dbReference>
<reference evidence="4" key="1">
    <citation type="submission" date="2020-11" db="EMBL/GenBank/DDBJ databases">
        <title>Connecting structure to function with the recovery of over 1000 high-quality activated sludge metagenome-assembled genomes encoding full-length rRNA genes using long-read sequencing.</title>
        <authorList>
            <person name="Singleton C.M."/>
            <person name="Petriglieri F."/>
            <person name="Kristensen J.M."/>
            <person name="Kirkegaard R.H."/>
            <person name="Michaelsen T.Y."/>
            <person name="Andersen M.H."/>
            <person name="Karst S.M."/>
            <person name="Dueholm M.S."/>
            <person name="Nielsen P.H."/>
            <person name="Albertsen M."/>
        </authorList>
    </citation>
    <scope>NUCLEOTIDE SEQUENCE</scope>
    <source>
        <strain evidence="4">Fred_18-Q3-R57-64_BAT3C.431</strain>
    </source>
</reference>
<dbReference type="InterPro" id="IPR036612">
    <property type="entry name" value="KH_dom_type_1_sf"/>
</dbReference>
<dbReference type="AlphaFoldDB" id="A0A7T9I1P5"/>
<dbReference type="Pfam" id="PF00013">
    <property type="entry name" value="KH_1"/>
    <property type="match status" value="1"/>
</dbReference>
<dbReference type="InterPro" id="IPR019964">
    <property type="entry name" value="KH_domain_protein_archaea"/>
</dbReference>
<accession>A0A7T9I1P5</accession>
<feature type="domain" description="K Homology" evidence="3">
    <location>
        <begin position="3"/>
        <end position="65"/>
    </location>
</feature>
<dbReference type="SUPFAM" id="SSF54791">
    <property type="entry name" value="Eukaryotic type KH-domain (KH-domain type I)"/>
    <property type="match status" value="2"/>
</dbReference>
<dbReference type="PANTHER" id="PTHR12826:SF13">
    <property type="entry name" value="RNA-BINDING PROTEIN PNO1"/>
    <property type="match status" value="1"/>
</dbReference>
<organism evidence="4">
    <name type="scientific">Candidatus Iainarchaeum sp</name>
    <dbReference type="NCBI Taxonomy" id="3101447"/>
    <lineage>
        <taxon>Archaea</taxon>
        <taxon>Candidatus Iainarchaeota</taxon>
        <taxon>Candidatus Iainarchaeia</taxon>
        <taxon>Candidatus Iainarchaeales</taxon>
        <taxon>Candidatus Iainarchaeaceae</taxon>
        <taxon>Candidatus Iainarchaeum</taxon>
    </lineage>
</organism>
<dbReference type="Gene3D" id="3.30.1370.10">
    <property type="entry name" value="K Homology domain, type 1"/>
    <property type="match status" value="2"/>
</dbReference>
<dbReference type="SMART" id="SM00322">
    <property type="entry name" value="KH"/>
    <property type="match status" value="2"/>
</dbReference>
<dbReference type="GO" id="GO:0003723">
    <property type="term" value="F:RNA binding"/>
    <property type="evidence" value="ECO:0007669"/>
    <property type="project" value="UniProtKB-UniRule"/>
</dbReference>
<gene>
    <name evidence="4" type="ORF">IPJ89_05430</name>
</gene>
<proteinExistence type="predicted"/>
<evidence type="ECO:0000256" key="1">
    <source>
        <dbReference type="ARBA" id="ARBA00022884"/>
    </source>
</evidence>
<keyword evidence="1 2" id="KW-0694">RNA-binding</keyword>
<evidence type="ECO:0000313" key="4">
    <source>
        <dbReference type="EMBL" id="QQR92558.1"/>
    </source>
</evidence>
<dbReference type="PANTHER" id="PTHR12826">
    <property type="entry name" value="RIBONUCLEASE Y"/>
    <property type="match status" value="1"/>
</dbReference>
<sequence>MPVEEFSIPKDRVAIAIGERGNTKKLIEEGTKTKVVIDSKNGDVEINGEDAVRVMSASNIVRAIGRGFSPEHALKLLDDEYYFELVHLPEIVGKNWKALQSKRGRVIGKEGKIREQIEKDTHTFVSVYGKTIGVIGKADQVAKAVEAIHMLLGGAQHQTVLNYLRQSLDGAEEFEFR</sequence>
<name>A0A7T9I1P5_9ARCH</name>
<dbReference type="InterPro" id="IPR055211">
    <property type="entry name" value="KH_PNO1_2nd"/>
</dbReference>
<dbReference type="NCBIfam" id="TIGR03665">
    <property type="entry name" value="arCOG04150"/>
    <property type="match status" value="1"/>
</dbReference>
<evidence type="ECO:0000259" key="3">
    <source>
        <dbReference type="SMART" id="SM00322"/>
    </source>
</evidence>
<dbReference type="Proteomes" id="UP000596004">
    <property type="component" value="Chromosome"/>
</dbReference>
<dbReference type="InterPro" id="IPR004088">
    <property type="entry name" value="KH_dom_type_1"/>
</dbReference>
<dbReference type="PROSITE" id="PS50084">
    <property type="entry name" value="KH_TYPE_1"/>
    <property type="match status" value="1"/>
</dbReference>
<evidence type="ECO:0000256" key="2">
    <source>
        <dbReference type="PROSITE-ProRule" id="PRU00117"/>
    </source>
</evidence>
<protein>
    <submittedName>
        <fullName evidence="4">RNA-processing protein</fullName>
    </submittedName>
</protein>
<feature type="domain" description="K Homology" evidence="3">
    <location>
        <begin position="80"/>
        <end position="153"/>
    </location>
</feature>
<dbReference type="Pfam" id="PF22891">
    <property type="entry name" value="KH_PNO1_2nd"/>
    <property type="match status" value="1"/>
</dbReference>
<dbReference type="InterPro" id="IPR004087">
    <property type="entry name" value="KH_dom"/>
</dbReference>